<name>A0A3S5C9D8_9PLAT</name>
<feature type="non-terminal residue" evidence="2">
    <location>
        <position position="251"/>
    </location>
</feature>
<dbReference type="AlphaFoldDB" id="A0A3S5C9D8"/>
<sequence length="251" mass="24472">MPPSKAHHLPAGLAASLSSHQPHQSVPPGPGSESVPVSLSVSVSACGSGTLSPGLLACQTPRGATGLLQLPQNPADGDPATAAAALASAADVVGRLGLSLGLGPARLPVPLAGLSGCPGQPTSTTIVVSPGCLDGQAVSPSPFPMAAGNSIVAGLPGRLHTHSHHVHPLVHGLSHTPHMLQHHTTPPPFQHLSLPPSSAPPAPPAPTTSGLPGFLAMTTGADSQSSPAGLASPMLTGACDLGLMGLGLTGV</sequence>
<feature type="compositionally biased region" description="Pro residues" evidence="1">
    <location>
        <begin position="197"/>
        <end position="206"/>
    </location>
</feature>
<comment type="caution">
    <text evidence="2">The sequence shown here is derived from an EMBL/GenBank/DDBJ whole genome shotgun (WGS) entry which is preliminary data.</text>
</comment>
<feature type="region of interest" description="Disordered" evidence="1">
    <location>
        <begin position="182"/>
        <end position="212"/>
    </location>
</feature>
<proteinExistence type="predicted"/>
<dbReference type="Proteomes" id="UP000784294">
    <property type="component" value="Unassembled WGS sequence"/>
</dbReference>
<keyword evidence="3" id="KW-1185">Reference proteome</keyword>
<organism evidence="2 3">
    <name type="scientific">Protopolystoma xenopodis</name>
    <dbReference type="NCBI Taxonomy" id="117903"/>
    <lineage>
        <taxon>Eukaryota</taxon>
        <taxon>Metazoa</taxon>
        <taxon>Spiralia</taxon>
        <taxon>Lophotrochozoa</taxon>
        <taxon>Platyhelminthes</taxon>
        <taxon>Monogenea</taxon>
        <taxon>Polyopisthocotylea</taxon>
        <taxon>Polystomatidea</taxon>
        <taxon>Polystomatidae</taxon>
        <taxon>Protopolystoma</taxon>
    </lineage>
</organism>
<gene>
    <name evidence="2" type="ORF">PXEA_LOCUS37308</name>
</gene>
<evidence type="ECO:0000313" key="2">
    <source>
        <dbReference type="EMBL" id="VEL43868.1"/>
    </source>
</evidence>
<feature type="region of interest" description="Disordered" evidence="1">
    <location>
        <begin position="16"/>
        <end position="35"/>
    </location>
</feature>
<evidence type="ECO:0000313" key="3">
    <source>
        <dbReference type="Proteomes" id="UP000784294"/>
    </source>
</evidence>
<dbReference type="EMBL" id="CAAALY010286210">
    <property type="protein sequence ID" value="VEL43868.1"/>
    <property type="molecule type" value="Genomic_DNA"/>
</dbReference>
<evidence type="ECO:0000256" key="1">
    <source>
        <dbReference type="SAM" id="MobiDB-lite"/>
    </source>
</evidence>
<protein>
    <submittedName>
        <fullName evidence="2">Uncharacterized protein</fullName>
    </submittedName>
</protein>
<reference evidence="2" key="1">
    <citation type="submission" date="2018-11" db="EMBL/GenBank/DDBJ databases">
        <authorList>
            <consortium name="Pathogen Informatics"/>
        </authorList>
    </citation>
    <scope>NUCLEOTIDE SEQUENCE</scope>
</reference>
<accession>A0A3S5C9D8</accession>